<reference evidence="2" key="1">
    <citation type="submission" date="2023-10" db="EMBL/GenBank/DDBJ databases">
        <title>Genome assembly of Pristionchus species.</title>
        <authorList>
            <person name="Yoshida K."/>
            <person name="Sommer R.J."/>
        </authorList>
    </citation>
    <scope>NUCLEOTIDE SEQUENCE</scope>
    <source>
        <strain evidence="2">RS0144</strain>
    </source>
</reference>
<dbReference type="AlphaFoldDB" id="A0AAV5THH1"/>
<keyword evidence="1" id="KW-0472">Membrane</keyword>
<dbReference type="InterPro" id="IPR051119">
    <property type="entry name" value="Nematode_SR-like"/>
</dbReference>
<dbReference type="PANTHER" id="PTHR31627:SF42">
    <property type="entry name" value="G_PROTEIN_RECEP_F1_2 DOMAIN-CONTAINING PROTEIN-RELATED"/>
    <property type="match status" value="1"/>
</dbReference>
<dbReference type="Gene3D" id="1.20.1070.10">
    <property type="entry name" value="Rhodopsin 7-helix transmembrane proteins"/>
    <property type="match status" value="1"/>
</dbReference>
<comment type="caution">
    <text evidence="2">The sequence shown here is derived from an EMBL/GenBank/DDBJ whole genome shotgun (WGS) entry which is preliminary data.</text>
</comment>
<feature type="non-terminal residue" evidence="2">
    <location>
        <position position="1"/>
    </location>
</feature>
<keyword evidence="3" id="KW-1185">Reference proteome</keyword>
<gene>
    <name evidence="2" type="ORF">PENTCL1PPCAC_15945</name>
</gene>
<dbReference type="Proteomes" id="UP001432027">
    <property type="component" value="Unassembled WGS sequence"/>
</dbReference>
<keyword evidence="1" id="KW-0812">Transmembrane</keyword>
<accession>A0AAV5THH1</accession>
<feature type="non-terminal residue" evidence="2">
    <location>
        <position position="236"/>
    </location>
</feature>
<feature type="transmembrane region" description="Helical" evidence="1">
    <location>
        <begin position="126"/>
        <end position="144"/>
    </location>
</feature>
<proteinExistence type="predicted"/>
<dbReference type="PANTHER" id="PTHR31627">
    <property type="entry name" value="SERPENTINE RECEPTOR CLASS GAMMA-RELATED"/>
    <property type="match status" value="1"/>
</dbReference>
<evidence type="ECO:0000313" key="3">
    <source>
        <dbReference type="Proteomes" id="UP001432027"/>
    </source>
</evidence>
<evidence type="ECO:0000256" key="1">
    <source>
        <dbReference type="SAM" id="Phobius"/>
    </source>
</evidence>
<organism evidence="2 3">
    <name type="scientific">Pristionchus entomophagus</name>
    <dbReference type="NCBI Taxonomy" id="358040"/>
    <lineage>
        <taxon>Eukaryota</taxon>
        <taxon>Metazoa</taxon>
        <taxon>Ecdysozoa</taxon>
        <taxon>Nematoda</taxon>
        <taxon>Chromadorea</taxon>
        <taxon>Rhabditida</taxon>
        <taxon>Rhabditina</taxon>
        <taxon>Diplogasteromorpha</taxon>
        <taxon>Diplogasteroidea</taxon>
        <taxon>Neodiplogasteridae</taxon>
        <taxon>Pristionchus</taxon>
    </lineage>
</organism>
<dbReference type="EMBL" id="BTSX01000004">
    <property type="protein sequence ID" value="GMS93770.1"/>
    <property type="molecule type" value="Genomic_DNA"/>
</dbReference>
<evidence type="ECO:0000313" key="2">
    <source>
        <dbReference type="EMBL" id="GMS93770.1"/>
    </source>
</evidence>
<sequence length="236" mass="25936">SSAILNILINVGTRLVDVRFKIMPNRGLFCNILSCLSHTFALSMTLGKILGVTTRLVSICYPIESLSLWSRSGVWATIAAQLLVPLGIYAYMPFMEAAFAPTTDGYGHYLGIAPGPFKVAKAFGTLGYLLFFFTIIPMCVLSVAELCRNRKKFKASTQGWASSKTKSATNERVFAFVSVILTLTHALKATQQASIRHLITIEDISNLTIVWSYIIPNTLTSFSEPILMLVSSQALR</sequence>
<keyword evidence="1" id="KW-1133">Transmembrane helix</keyword>
<protein>
    <recommendedName>
        <fullName evidence="4">G protein-coupled receptor</fullName>
    </recommendedName>
</protein>
<name>A0AAV5THH1_9BILA</name>
<feature type="transmembrane region" description="Helical" evidence="1">
    <location>
        <begin position="73"/>
        <end position="92"/>
    </location>
</feature>
<evidence type="ECO:0008006" key="4">
    <source>
        <dbReference type="Google" id="ProtNLM"/>
    </source>
</evidence>